<protein>
    <submittedName>
        <fullName evidence="2">Uncharacterized protein</fullName>
    </submittedName>
</protein>
<accession>K1Z3G1</accession>
<keyword evidence="1" id="KW-1133">Transmembrane helix</keyword>
<dbReference type="AlphaFoldDB" id="K1Z3G1"/>
<name>K1Z3G1_9BACT</name>
<proteinExistence type="predicted"/>
<gene>
    <name evidence="2" type="ORF">ACD_71C00246G0001</name>
</gene>
<evidence type="ECO:0000313" key="2">
    <source>
        <dbReference type="EMBL" id="EKD44077.1"/>
    </source>
</evidence>
<sequence length="363" mass="43815">MFFKHGEDCGLDLIIVRPLVSKYTFYFFLSFSSRHLPEILDHLIHEFSRASRYLIAEFTHHCLAKSKFLSECELEFCRFELRVMFELVFYEVDEVFRPHEHRVKTRISEICLKKSWFHCHLFPCFFWGIKWNWFDYRNCSCFEEMSKQGIISTLITSGIFFIFPTSTYNIVFFIFFYFFFPLTHTPSRSGRIHAIMERDGISWSGKLCDGWKLFIIFLIFWDESAIFVEYQFSEFFSIFTVILKGCQKFFRRFHLRETSGKFFTFKYIEKFTILIYFLWFSIARYWNCPICPVNIFDGKYPKVIIIRLSDLDCRSSLDGIFGSRGIDFIERRIEGCEILNILRKYSFLEIPLLDRLVHMGLRR</sequence>
<feature type="transmembrane region" description="Helical" evidence="1">
    <location>
        <begin position="154"/>
        <end position="180"/>
    </location>
</feature>
<organism evidence="2">
    <name type="scientific">uncultured bacterium</name>
    <name type="common">gcode 4</name>
    <dbReference type="NCBI Taxonomy" id="1234023"/>
    <lineage>
        <taxon>Bacteria</taxon>
        <taxon>environmental samples</taxon>
    </lineage>
</organism>
<keyword evidence="1" id="KW-0812">Transmembrane</keyword>
<comment type="caution">
    <text evidence="2">The sequence shown here is derived from an EMBL/GenBank/DDBJ whole genome shotgun (WGS) entry which is preliminary data.</text>
</comment>
<dbReference type="EMBL" id="AMFJ01028977">
    <property type="protein sequence ID" value="EKD44077.1"/>
    <property type="molecule type" value="Genomic_DNA"/>
</dbReference>
<evidence type="ECO:0000256" key="1">
    <source>
        <dbReference type="SAM" id="Phobius"/>
    </source>
</evidence>
<keyword evidence="1" id="KW-0472">Membrane</keyword>
<reference evidence="2" key="1">
    <citation type="journal article" date="2012" name="Science">
        <title>Fermentation, hydrogen, and sulfur metabolism in multiple uncultivated bacterial phyla.</title>
        <authorList>
            <person name="Wrighton K.C."/>
            <person name="Thomas B.C."/>
            <person name="Sharon I."/>
            <person name="Miller C.S."/>
            <person name="Castelle C.J."/>
            <person name="VerBerkmoes N.C."/>
            <person name="Wilkins M.J."/>
            <person name="Hettich R.L."/>
            <person name="Lipton M.S."/>
            <person name="Williams K.H."/>
            <person name="Long P.E."/>
            <person name="Banfield J.F."/>
        </authorList>
    </citation>
    <scope>NUCLEOTIDE SEQUENCE [LARGE SCALE GENOMIC DNA]</scope>
</reference>